<evidence type="ECO:0000256" key="2">
    <source>
        <dbReference type="ARBA" id="ARBA00010400"/>
    </source>
</evidence>
<organism evidence="6 7">
    <name type="scientific">Phytophthora megakarya</name>
    <dbReference type="NCBI Taxonomy" id="4795"/>
    <lineage>
        <taxon>Eukaryota</taxon>
        <taxon>Sar</taxon>
        <taxon>Stramenopiles</taxon>
        <taxon>Oomycota</taxon>
        <taxon>Peronosporomycetes</taxon>
        <taxon>Peronosporales</taxon>
        <taxon>Peronosporaceae</taxon>
        <taxon>Phytophthora</taxon>
    </lineage>
</organism>
<comment type="caution">
    <text evidence="6">The sequence shown here is derived from an EMBL/GenBank/DDBJ whole genome shotgun (WGS) entry which is preliminary data.</text>
</comment>
<keyword evidence="4 5" id="KW-0732">Signal</keyword>
<evidence type="ECO:0000256" key="1">
    <source>
        <dbReference type="ARBA" id="ARBA00004613"/>
    </source>
</evidence>
<name>A0A225VTB2_9STRA</name>
<dbReference type="Proteomes" id="UP000198211">
    <property type="component" value="Unassembled WGS sequence"/>
</dbReference>
<dbReference type="GO" id="GO:0005576">
    <property type="term" value="C:extracellular region"/>
    <property type="evidence" value="ECO:0007669"/>
    <property type="project" value="UniProtKB-SubCell"/>
</dbReference>
<accession>A0A225VTB2</accession>
<evidence type="ECO:0000313" key="7">
    <source>
        <dbReference type="Proteomes" id="UP000198211"/>
    </source>
</evidence>
<evidence type="ECO:0000256" key="5">
    <source>
        <dbReference type="RuleBase" id="RU367124"/>
    </source>
</evidence>
<dbReference type="EMBL" id="NBNE01003104">
    <property type="protein sequence ID" value="OWZ08572.1"/>
    <property type="molecule type" value="Genomic_DNA"/>
</dbReference>
<evidence type="ECO:0000256" key="4">
    <source>
        <dbReference type="ARBA" id="ARBA00022729"/>
    </source>
</evidence>
<gene>
    <name evidence="6" type="ORF">PHMEG_00018860</name>
</gene>
<proteinExistence type="inferred from homology"/>
<keyword evidence="7" id="KW-1185">Reference proteome</keyword>
<comment type="subcellular location">
    <subcellularLocation>
        <location evidence="1 5">Secreted</location>
    </subcellularLocation>
</comment>
<comment type="similarity">
    <text evidence="2 5">Belongs to the RxLR effector family.</text>
</comment>
<dbReference type="AlphaFoldDB" id="A0A225VTB2"/>
<dbReference type="Pfam" id="PF16810">
    <property type="entry name" value="RXLR"/>
    <property type="match status" value="1"/>
</dbReference>
<evidence type="ECO:0000256" key="3">
    <source>
        <dbReference type="ARBA" id="ARBA00022525"/>
    </source>
</evidence>
<reference evidence="7" key="1">
    <citation type="submission" date="2017-03" db="EMBL/GenBank/DDBJ databases">
        <title>Phytopthora megakarya and P. palmivora, two closely related causual agents of cacao black pod achieved similar genome size and gene model numbers by different mechanisms.</title>
        <authorList>
            <person name="Ali S."/>
            <person name="Shao J."/>
            <person name="Larry D.J."/>
            <person name="Kronmiller B."/>
            <person name="Shen D."/>
            <person name="Strem M.D."/>
            <person name="Melnick R.L."/>
            <person name="Guiltinan M.J."/>
            <person name="Tyler B.M."/>
            <person name="Meinhardt L.W."/>
            <person name="Bailey B.A."/>
        </authorList>
    </citation>
    <scope>NUCLEOTIDE SEQUENCE [LARGE SCALE GENOMIC DNA]</scope>
    <source>
        <strain evidence="7">zdho120</strain>
    </source>
</reference>
<comment type="domain">
    <text evidence="5">The RxLR-dEER motif acts to carry the protein into the host cell cytoplasm through binding to cell surface phosphatidylinositol-3-phosphate.</text>
</comment>
<protein>
    <recommendedName>
        <fullName evidence="5">RxLR effector protein</fullName>
    </recommendedName>
</protein>
<sequence>MRAIYVVLIAVAAFLASSDAHVLTTDADQNQLSQSVAMEKRFLRINKVDDDEERGYSNIFGIKRNFAETIDCLTDWVNKGSTIQHVANQMKVKEFNTQDENWNALIQFVIMKHWNVKGERLTSDQVNAILRTIL</sequence>
<dbReference type="InterPro" id="IPR031825">
    <property type="entry name" value="RXLR"/>
</dbReference>
<comment type="function">
    <text evidence="5">Effector that suppresses plant defense responses during pathogen infection.</text>
</comment>
<keyword evidence="3 5" id="KW-0964">Secreted</keyword>
<feature type="signal peptide" evidence="5">
    <location>
        <begin position="1"/>
        <end position="20"/>
    </location>
</feature>
<feature type="chain" id="PRO_5028516399" description="RxLR effector protein" evidence="5">
    <location>
        <begin position="21"/>
        <end position="134"/>
    </location>
</feature>
<evidence type="ECO:0000313" key="6">
    <source>
        <dbReference type="EMBL" id="OWZ08572.1"/>
    </source>
</evidence>